<sequence>MLLIKRLLFTFLFMAIAHYAVGQSPNDCVNAIVVCGSGTINSNASGIGTQELDGNNTCGSRENNSLWLRVDIIADGNLGFILTPTSSDIVIDYDFFVYGPNATCGNLGQAIRCSTTNPQAAGQGDNRTGMIEGRTDPDEGPGADGDSFVNWLDVQAGESYFIVIDRPIGQSPFTLEWTGSATNGDVNELAEPPSIESPGNQDICTRTSPALFDLSTLDATILDGQTNLDLTYHESIADATEGINPLPTNYSFTGDSQRIYARVQETSGDCFNTTDFLLQVANPPISQPDLLRVCDDNLDAITTTDLSQVNSTVLGSLFATDYTITYHSSLQNAEDDTGRLATNYTNTNATETIFIRLQENGNPDCFSTTSFDIEVNTPPDILTGNTLEQCDNDNDGIGNFNLNQAYDLVAANPNYTLSFYENNTDAGLERNPIDASMPYQNNSAGQEVFVLVTTPENCSLVTSLFITAVGANLGDITSMVSCEDNDGILLDGNASFDLGTKKNEVRTNFGLAADISLTFYASLSDAEFEQNALPDLFTTPQTTVWIRAEGGMQNCQGIEAVELIVNELPDPVLQESYQVCLNFLPDDRLLVNGGNFEAFEWRSATSPVILGTEQTFAISEGGTYSLTVFETQNGVQCQKTETFQVNESNIASFTNIEINDGSTNNTVIVTVSGEGIYEYALDTPNGPFQDSNTFDNITAGFHDVYVRDKNGCGTIDEKISVIGFPKFFTPNGDGFNDTWQMLGVNEQFQPNSTIYIFDRLGKLLKQMSPLTVGWDGTFNGQFLPSSDYWFSVTLEDGRNLKGHFSLKR</sequence>
<evidence type="ECO:0000256" key="2">
    <source>
        <dbReference type="SAM" id="SignalP"/>
    </source>
</evidence>
<dbReference type="InterPro" id="IPR026341">
    <property type="entry name" value="T9SS_type_B"/>
</dbReference>
<organism evidence="3 4">
    <name type="scientific">Spongiivirga citrea</name>
    <dbReference type="NCBI Taxonomy" id="1481457"/>
    <lineage>
        <taxon>Bacteria</taxon>
        <taxon>Pseudomonadati</taxon>
        <taxon>Bacteroidota</taxon>
        <taxon>Flavobacteriia</taxon>
        <taxon>Flavobacteriales</taxon>
        <taxon>Flavobacteriaceae</taxon>
        <taxon>Spongiivirga</taxon>
    </lineage>
</organism>
<dbReference type="NCBIfam" id="TIGR04131">
    <property type="entry name" value="Bac_Flav_CTERM"/>
    <property type="match status" value="1"/>
</dbReference>
<accession>A0A6M0CQH0</accession>
<dbReference type="Pfam" id="PF13585">
    <property type="entry name" value="CHU_C"/>
    <property type="match status" value="1"/>
</dbReference>
<gene>
    <name evidence="3" type="ORF">GWK10_11085</name>
</gene>
<keyword evidence="2" id="KW-0732">Signal</keyword>
<feature type="region of interest" description="Disordered" evidence="1">
    <location>
        <begin position="117"/>
        <end position="144"/>
    </location>
</feature>
<dbReference type="AlphaFoldDB" id="A0A6M0CQH0"/>
<dbReference type="Proteomes" id="UP000474296">
    <property type="component" value="Unassembled WGS sequence"/>
</dbReference>
<feature type="signal peptide" evidence="2">
    <location>
        <begin position="1"/>
        <end position="22"/>
    </location>
</feature>
<evidence type="ECO:0000256" key="1">
    <source>
        <dbReference type="SAM" id="MobiDB-lite"/>
    </source>
</evidence>
<dbReference type="RefSeq" id="WP_164032431.1">
    <property type="nucleotide sequence ID" value="NZ_JAABOQ010000004.1"/>
</dbReference>
<dbReference type="EMBL" id="JAABOQ010000004">
    <property type="protein sequence ID" value="NER17757.1"/>
    <property type="molecule type" value="Genomic_DNA"/>
</dbReference>
<evidence type="ECO:0000313" key="3">
    <source>
        <dbReference type="EMBL" id="NER17757.1"/>
    </source>
</evidence>
<evidence type="ECO:0000313" key="4">
    <source>
        <dbReference type="Proteomes" id="UP000474296"/>
    </source>
</evidence>
<protein>
    <submittedName>
        <fullName evidence="3">T9SS type B sorting domain-containing protein</fullName>
    </submittedName>
</protein>
<comment type="caution">
    <text evidence="3">The sequence shown here is derived from an EMBL/GenBank/DDBJ whole genome shotgun (WGS) entry which is preliminary data.</text>
</comment>
<feature type="chain" id="PRO_5026886561" evidence="2">
    <location>
        <begin position="23"/>
        <end position="808"/>
    </location>
</feature>
<proteinExistence type="predicted"/>
<reference evidence="3 4" key="1">
    <citation type="submission" date="2020-01" db="EMBL/GenBank/DDBJ databases">
        <title>Spongiivirga citrea KCTC 32990T.</title>
        <authorList>
            <person name="Wang G."/>
        </authorList>
    </citation>
    <scope>NUCLEOTIDE SEQUENCE [LARGE SCALE GENOMIC DNA]</scope>
    <source>
        <strain evidence="3 4">KCTC 32990</strain>
    </source>
</reference>
<keyword evidence="4" id="KW-1185">Reference proteome</keyword>
<name>A0A6M0CQH0_9FLAO</name>